<accession>A0A4Q7TMU4</accession>
<comment type="caution">
    <text evidence="2">The sequence shown here is derived from an EMBL/GenBank/DDBJ whole genome shotgun (WGS) entry which is preliminary data.</text>
</comment>
<keyword evidence="3" id="KW-1185">Reference proteome</keyword>
<dbReference type="AlphaFoldDB" id="A0A4Q7TMU4"/>
<organism evidence="2 3">
    <name type="scientific">Microcella alkaliphila</name>
    <dbReference type="NCBI Taxonomy" id="279828"/>
    <lineage>
        <taxon>Bacteria</taxon>
        <taxon>Bacillati</taxon>
        <taxon>Actinomycetota</taxon>
        <taxon>Actinomycetes</taxon>
        <taxon>Micrococcales</taxon>
        <taxon>Microbacteriaceae</taxon>
        <taxon>Microcella</taxon>
    </lineage>
</organism>
<evidence type="ECO:0000313" key="3">
    <source>
        <dbReference type="Proteomes" id="UP000292408"/>
    </source>
</evidence>
<dbReference type="EMBL" id="SGXT01000013">
    <property type="protein sequence ID" value="RZT62155.1"/>
    <property type="molecule type" value="Genomic_DNA"/>
</dbReference>
<feature type="region of interest" description="Disordered" evidence="1">
    <location>
        <begin position="1"/>
        <end position="32"/>
    </location>
</feature>
<dbReference type="Gene3D" id="3.40.50.300">
    <property type="entry name" value="P-loop containing nucleotide triphosphate hydrolases"/>
    <property type="match status" value="1"/>
</dbReference>
<proteinExistence type="predicted"/>
<gene>
    <name evidence="2" type="ORF">EV140_0670</name>
</gene>
<reference evidence="2 3" key="1">
    <citation type="journal article" date="2015" name="Stand. Genomic Sci.">
        <title>Genomic Encyclopedia of Bacterial and Archaeal Type Strains, Phase III: the genomes of soil and plant-associated and newly described type strains.</title>
        <authorList>
            <person name="Whitman W.B."/>
            <person name="Woyke T."/>
            <person name="Klenk H.P."/>
            <person name="Zhou Y."/>
            <person name="Lilburn T.G."/>
            <person name="Beck B.J."/>
            <person name="De Vos P."/>
            <person name="Vandamme P."/>
            <person name="Eisen J.A."/>
            <person name="Garrity G."/>
            <person name="Hugenholtz P."/>
            <person name="Kyrpides N.C."/>
        </authorList>
    </citation>
    <scope>NUCLEOTIDE SEQUENCE [LARGE SCALE GENOMIC DNA]</scope>
    <source>
        <strain evidence="2 3">AC4r</strain>
    </source>
</reference>
<dbReference type="PANTHER" id="PTHR42957:SF1">
    <property type="entry name" value="HELICASE MJ1565-RELATED"/>
    <property type="match status" value="1"/>
</dbReference>
<evidence type="ECO:0000313" key="2">
    <source>
        <dbReference type="EMBL" id="RZT62155.1"/>
    </source>
</evidence>
<dbReference type="InterPro" id="IPR008571">
    <property type="entry name" value="HerA-like"/>
</dbReference>
<dbReference type="InterPro" id="IPR027417">
    <property type="entry name" value="P-loop_NTPase"/>
</dbReference>
<protein>
    <submittedName>
        <fullName evidence="2">Uncharacterized protein</fullName>
    </submittedName>
</protein>
<feature type="region of interest" description="Disordered" evidence="1">
    <location>
        <begin position="102"/>
        <end position="126"/>
    </location>
</feature>
<dbReference type="Proteomes" id="UP000292408">
    <property type="component" value="Unassembled WGS sequence"/>
</dbReference>
<sequence length="126" mass="13429">QTVSASDPRGPRPLPARPHPASLTPTESPKSHISPTIISQLHNYFLHRLVNDLDIRAIEKAVSYLDRVSFESMPILPTGTCILSGVAAQIPVMVSVGGLAPKSEPNSRTMSIAESWASPLAPPDGN</sequence>
<dbReference type="PANTHER" id="PTHR42957">
    <property type="entry name" value="HELICASE MJ1565-RELATED"/>
    <property type="match status" value="1"/>
</dbReference>
<feature type="non-terminal residue" evidence="2">
    <location>
        <position position="1"/>
    </location>
</feature>
<evidence type="ECO:0000256" key="1">
    <source>
        <dbReference type="SAM" id="MobiDB-lite"/>
    </source>
</evidence>
<feature type="compositionally biased region" description="Polar residues" evidence="1">
    <location>
        <begin position="23"/>
        <end position="32"/>
    </location>
</feature>
<name>A0A4Q7TMU4_9MICO</name>